<protein>
    <submittedName>
        <fullName evidence="1">Uncharacterized protein</fullName>
    </submittedName>
</protein>
<dbReference type="Proteomes" id="UP000269396">
    <property type="component" value="Unassembled WGS sequence"/>
</dbReference>
<evidence type="ECO:0000313" key="2">
    <source>
        <dbReference type="Proteomes" id="UP000269396"/>
    </source>
</evidence>
<organism evidence="1 2">
    <name type="scientific">Schistosoma mattheei</name>
    <dbReference type="NCBI Taxonomy" id="31246"/>
    <lineage>
        <taxon>Eukaryota</taxon>
        <taxon>Metazoa</taxon>
        <taxon>Spiralia</taxon>
        <taxon>Lophotrochozoa</taxon>
        <taxon>Platyhelminthes</taxon>
        <taxon>Trematoda</taxon>
        <taxon>Digenea</taxon>
        <taxon>Strigeidida</taxon>
        <taxon>Schistosomatoidea</taxon>
        <taxon>Schistosomatidae</taxon>
        <taxon>Schistosoma</taxon>
    </lineage>
</organism>
<sequence>MPNVMNQSSYIGWKVLLCQTDRLRNVVLLTVQRCDNSKVFPLDNQHNSYVAFPQGRVRLEKVNPKNAHPALSHGYPSTAVRSQQVRS</sequence>
<gene>
    <name evidence="1" type="ORF">SMTD_LOCUS8006</name>
</gene>
<reference evidence="1 2" key="1">
    <citation type="submission" date="2018-11" db="EMBL/GenBank/DDBJ databases">
        <authorList>
            <consortium name="Pathogen Informatics"/>
        </authorList>
    </citation>
    <scope>NUCLEOTIDE SEQUENCE [LARGE SCALE GENOMIC DNA]</scope>
    <source>
        <strain>Denwood</strain>
        <strain evidence="2">Zambia</strain>
    </source>
</reference>
<dbReference type="EMBL" id="UZAL01028618">
    <property type="protein sequence ID" value="VDP42449.1"/>
    <property type="molecule type" value="Genomic_DNA"/>
</dbReference>
<evidence type="ECO:0000313" key="1">
    <source>
        <dbReference type="EMBL" id="VDP42449.1"/>
    </source>
</evidence>
<accession>A0A183P0X0</accession>
<dbReference type="AlphaFoldDB" id="A0A183P0X0"/>
<keyword evidence="2" id="KW-1185">Reference proteome</keyword>
<proteinExistence type="predicted"/>
<name>A0A183P0X0_9TREM</name>